<evidence type="ECO:0000259" key="12">
    <source>
        <dbReference type="Pfam" id="PF06535"/>
    </source>
</evidence>
<evidence type="ECO:0000256" key="10">
    <source>
        <dbReference type="SAM" id="Phobius"/>
    </source>
</evidence>
<gene>
    <name evidence="14" type="primary">LOC109478373</name>
</gene>
<keyword evidence="4" id="KW-0336">GPI-anchor</keyword>
<evidence type="ECO:0000256" key="3">
    <source>
        <dbReference type="ARBA" id="ARBA00022475"/>
    </source>
</evidence>
<keyword evidence="5" id="KW-0732">Signal</keyword>
<sequence length="498" mass="55552">MQARMCVRTVNRGERDGWDISANPVPCCCSRHVPTPRAYRASKTTRSPCQCSAWKGMGTGRTLEQAVRPLYPVLLRLLVIAVLVHRAHSDSACRVTKCNSEFVASTAPLNPAIFRDLVLYCRALRQATDCARRTARNCRGDLHYHSTIRGFQAQMQSHNCTHVPTDAPVEEFPPVRPGSPHEEHLPPMCAYRGGSNTVYRHCGLFGDPHLRTFYDDFQTCKVDRAWPLIDNAYLAVQVTNVPVAVAASHGFTATATTKLTVIVKGEVAECAREKVYQAQQNNLPDAFADGTRSGGPNGIRSLVLDVRVPGRHVEIHVRYIDTTIVLRQIGNYLTFAIRMPEDVINTGNFDEDGLQLCVKGCPLSERIDYVEFLRNPPQSSSNTVLHRSEIAMPKDMAIQKCRQSNVTDFYLDSCVFDLMTTGDANFTLAAKSALEDVYRLHPNPGRTHRNRTIESTISGSQTPVNSAPSRTLPRRTLSLYMLLISCIILLTNWSYFVT</sequence>
<dbReference type="OrthoDB" id="10013795at2759"/>
<comment type="subcellular location">
    <subcellularLocation>
        <location evidence="1">Cell membrane</location>
        <topology evidence="1">Lipid-anchor</topology>
        <topology evidence="1">GPI-anchor</topology>
    </subcellularLocation>
</comment>
<dbReference type="InterPro" id="IPR040287">
    <property type="entry name" value="RGM"/>
</dbReference>
<comment type="similarity">
    <text evidence="2">Belongs to the repulsive guidance molecule (RGM) family.</text>
</comment>
<dbReference type="Pfam" id="PF06535">
    <property type="entry name" value="RGM_N"/>
    <property type="match status" value="1"/>
</dbReference>
<dbReference type="PANTHER" id="PTHR31428:SF6">
    <property type="entry name" value="REPULSIVE GUIDANCE MOLECULE B HOMOLOG DRAG-1"/>
    <property type="match status" value="1"/>
</dbReference>
<evidence type="ECO:0000256" key="2">
    <source>
        <dbReference type="ARBA" id="ARBA00005321"/>
    </source>
</evidence>
<dbReference type="GO" id="GO:0015026">
    <property type="term" value="F:coreceptor activity"/>
    <property type="evidence" value="ECO:0007669"/>
    <property type="project" value="TreeGrafter"/>
</dbReference>
<name>A0A6P4ZN86_BRABE</name>
<feature type="domain" description="Repulsive guidance molecule C-terminal" evidence="11">
    <location>
        <begin position="199"/>
        <end position="442"/>
    </location>
</feature>
<dbReference type="KEGG" id="bbel:109478373"/>
<evidence type="ECO:0000313" key="14">
    <source>
        <dbReference type="RefSeq" id="XP_019635459.1"/>
    </source>
</evidence>
<evidence type="ECO:0000256" key="5">
    <source>
        <dbReference type="ARBA" id="ARBA00022729"/>
    </source>
</evidence>
<keyword evidence="8" id="KW-0449">Lipoprotein</keyword>
<evidence type="ECO:0000256" key="1">
    <source>
        <dbReference type="ARBA" id="ARBA00004609"/>
    </source>
</evidence>
<evidence type="ECO:0000256" key="7">
    <source>
        <dbReference type="ARBA" id="ARBA00023180"/>
    </source>
</evidence>
<feature type="transmembrane region" description="Helical" evidence="10">
    <location>
        <begin position="477"/>
        <end position="496"/>
    </location>
</feature>
<organism evidence="13 14">
    <name type="scientific">Branchiostoma belcheri</name>
    <name type="common">Amphioxus</name>
    <dbReference type="NCBI Taxonomy" id="7741"/>
    <lineage>
        <taxon>Eukaryota</taxon>
        <taxon>Metazoa</taxon>
        <taxon>Chordata</taxon>
        <taxon>Cephalochordata</taxon>
        <taxon>Leptocardii</taxon>
        <taxon>Amphioxiformes</taxon>
        <taxon>Branchiostomatidae</taxon>
        <taxon>Branchiostoma</taxon>
    </lineage>
</organism>
<dbReference type="InterPro" id="IPR009496">
    <property type="entry name" value="RGM_C"/>
</dbReference>
<accession>A0A6P4ZN86</accession>
<dbReference type="Proteomes" id="UP000515135">
    <property type="component" value="Unplaced"/>
</dbReference>
<dbReference type="GO" id="GO:0098552">
    <property type="term" value="C:side of membrane"/>
    <property type="evidence" value="ECO:0007669"/>
    <property type="project" value="UniProtKB-KW"/>
</dbReference>
<keyword evidence="10" id="KW-0812">Transmembrane</keyword>
<keyword evidence="6 10" id="KW-0472">Membrane</keyword>
<dbReference type="InterPro" id="IPR010536">
    <property type="entry name" value="RGM_N"/>
</dbReference>
<keyword evidence="7" id="KW-0325">Glycoprotein</keyword>
<keyword evidence="10" id="KW-1133">Transmembrane helix</keyword>
<dbReference type="Pfam" id="PF06534">
    <property type="entry name" value="RGM_C"/>
    <property type="match status" value="1"/>
</dbReference>
<dbReference type="RefSeq" id="XP_019635459.1">
    <property type="nucleotide sequence ID" value="XM_019779900.1"/>
</dbReference>
<reference evidence="14" key="1">
    <citation type="submission" date="2025-08" db="UniProtKB">
        <authorList>
            <consortium name="RefSeq"/>
        </authorList>
    </citation>
    <scope>IDENTIFICATION</scope>
    <source>
        <tissue evidence="14">Gonad</tissue>
    </source>
</reference>
<keyword evidence="13" id="KW-1185">Reference proteome</keyword>
<evidence type="ECO:0000256" key="4">
    <source>
        <dbReference type="ARBA" id="ARBA00022622"/>
    </source>
</evidence>
<dbReference type="GeneID" id="109478373"/>
<protein>
    <submittedName>
        <fullName evidence="14">Repulsive guidance molecule A-like isoform X1</fullName>
    </submittedName>
</protein>
<feature type="compositionally biased region" description="Polar residues" evidence="9">
    <location>
        <begin position="453"/>
        <end position="469"/>
    </location>
</feature>
<dbReference type="GO" id="GO:0030509">
    <property type="term" value="P:BMP signaling pathway"/>
    <property type="evidence" value="ECO:0007669"/>
    <property type="project" value="TreeGrafter"/>
</dbReference>
<dbReference type="GO" id="GO:0005886">
    <property type="term" value="C:plasma membrane"/>
    <property type="evidence" value="ECO:0007669"/>
    <property type="project" value="UniProtKB-SubCell"/>
</dbReference>
<evidence type="ECO:0000256" key="9">
    <source>
        <dbReference type="SAM" id="MobiDB-lite"/>
    </source>
</evidence>
<evidence type="ECO:0000313" key="13">
    <source>
        <dbReference type="Proteomes" id="UP000515135"/>
    </source>
</evidence>
<feature type="domain" description="Repulsive guidance molecule N-terminal" evidence="12">
    <location>
        <begin position="93"/>
        <end position="161"/>
    </location>
</feature>
<dbReference type="PANTHER" id="PTHR31428">
    <property type="entry name" value="RGM DOMAIN FAMILY MEMBER DRAG-1"/>
    <property type="match status" value="1"/>
</dbReference>
<proteinExistence type="inferred from homology"/>
<evidence type="ECO:0000256" key="8">
    <source>
        <dbReference type="ARBA" id="ARBA00023288"/>
    </source>
</evidence>
<feature type="region of interest" description="Disordered" evidence="9">
    <location>
        <begin position="444"/>
        <end position="469"/>
    </location>
</feature>
<evidence type="ECO:0000256" key="6">
    <source>
        <dbReference type="ARBA" id="ARBA00023136"/>
    </source>
</evidence>
<dbReference type="Gene3D" id="3.40.1000.10">
    <property type="entry name" value="Mog1/PsbP, alpha/beta/alpha sandwich"/>
    <property type="match status" value="1"/>
</dbReference>
<dbReference type="AlphaFoldDB" id="A0A6P4ZN86"/>
<keyword evidence="3" id="KW-1003">Cell membrane</keyword>
<evidence type="ECO:0000259" key="11">
    <source>
        <dbReference type="Pfam" id="PF06534"/>
    </source>
</evidence>